<feature type="transmembrane region" description="Helical" evidence="2">
    <location>
        <begin position="7"/>
        <end position="27"/>
    </location>
</feature>
<dbReference type="RefSeq" id="WP_130181115.1">
    <property type="nucleotide sequence ID" value="NZ_CP035945.1"/>
</dbReference>
<dbReference type="GO" id="GO:0042802">
    <property type="term" value="F:identical protein binding"/>
    <property type="evidence" value="ECO:0007669"/>
    <property type="project" value="TreeGrafter"/>
</dbReference>
<evidence type="ECO:0000313" key="5">
    <source>
        <dbReference type="Proteomes" id="UP000289794"/>
    </source>
</evidence>
<dbReference type="Pfam" id="PF14501">
    <property type="entry name" value="HATPase_c_5"/>
    <property type="match status" value="1"/>
</dbReference>
<evidence type="ECO:0000313" key="4">
    <source>
        <dbReference type="EMBL" id="QBE97279.1"/>
    </source>
</evidence>
<dbReference type="Gene3D" id="3.30.565.10">
    <property type="entry name" value="Histidine kinase-like ATPase, C-terminal domain"/>
    <property type="match status" value="1"/>
</dbReference>
<keyword evidence="2" id="KW-0812">Transmembrane</keyword>
<dbReference type="Proteomes" id="UP000289794">
    <property type="component" value="Chromosome"/>
</dbReference>
<dbReference type="CDD" id="cd16935">
    <property type="entry name" value="HATPase_AgrC-ComD-like"/>
    <property type="match status" value="1"/>
</dbReference>
<dbReference type="InterPro" id="IPR036890">
    <property type="entry name" value="HATPase_C_sf"/>
</dbReference>
<dbReference type="AlphaFoldDB" id="A0A4P6LYK7"/>
<name>A0A4P6LYK7_9FIRM</name>
<dbReference type="InterPro" id="IPR032834">
    <property type="entry name" value="NatK-like_C"/>
</dbReference>
<dbReference type="SUPFAM" id="SSF55874">
    <property type="entry name" value="ATPase domain of HSP90 chaperone/DNA topoisomerase II/histidine kinase"/>
    <property type="match status" value="1"/>
</dbReference>
<organism evidence="4 5">
    <name type="scientific">Blautia producta</name>
    <dbReference type="NCBI Taxonomy" id="33035"/>
    <lineage>
        <taxon>Bacteria</taxon>
        <taxon>Bacillati</taxon>
        <taxon>Bacillota</taxon>
        <taxon>Clostridia</taxon>
        <taxon>Lachnospirales</taxon>
        <taxon>Lachnospiraceae</taxon>
        <taxon>Blautia</taxon>
    </lineage>
</organism>
<dbReference type="EMBL" id="CP035945">
    <property type="protein sequence ID" value="QBE97279.1"/>
    <property type="molecule type" value="Genomic_DNA"/>
</dbReference>
<feature type="transmembrane region" description="Helical" evidence="2">
    <location>
        <begin position="112"/>
        <end position="130"/>
    </location>
</feature>
<gene>
    <name evidence="4" type="ORF">PMF13cell1_02835</name>
</gene>
<feature type="transmembrane region" description="Helical" evidence="2">
    <location>
        <begin position="33"/>
        <end position="50"/>
    </location>
</feature>
<feature type="domain" description="Sensor histidine kinase NatK-like C-terminal" evidence="3">
    <location>
        <begin position="315"/>
        <end position="422"/>
    </location>
</feature>
<dbReference type="PANTHER" id="PTHR40448">
    <property type="entry name" value="TWO-COMPONENT SENSOR HISTIDINE KINASE"/>
    <property type="match status" value="1"/>
</dbReference>
<dbReference type="KEGG" id="bpro:PMF13cell1_02835"/>
<evidence type="ECO:0000259" key="3">
    <source>
        <dbReference type="Pfam" id="PF14501"/>
    </source>
</evidence>
<proteinExistence type="predicted"/>
<feature type="coiled-coil region" evidence="1">
    <location>
        <begin position="201"/>
        <end position="228"/>
    </location>
</feature>
<accession>A0A4P6LYK7</accession>
<feature type="transmembrane region" description="Helical" evidence="2">
    <location>
        <begin position="150"/>
        <end position="169"/>
    </location>
</feature>
<reference evidence="4 5" key="1">
    <citation type="submission" date="2019-01" db="EMBL/GenBank/DDBJ databases">
        <title>PMF-metabolizing Aryl O-demethylase.</title>
        <authorList>
            <person name="Kim M."/>
        </authorList>
    </citation>
    <scope>NUCLEOTIDE SEQUENCE [LARGE SCALE GENOMIC DNA]</scope>
    <source>
        <strain evidence="4 5">PMF1</strain>
    </source>
</reference>
<feature type="transmembrane region" description="Helical" evidence="2">
    <location>
        <begin position="176"/>
        <end position="194"/>
    </location>
</feature>
<keyword evidence="2" id="KW-1133">Transmembrane helix</keyword>
<sequence length="436" mass="49140">MMIDILEFLLLFSAVLCGVLWIGKLYGDDNGRHAAWAGISAIAAAILCLYSSTKNAAVSAVILLAGIIVVSKILYHLDWKLLLYSACSYLSALFLLDLIFYLLLCRYFSKSLVFWLVFLVICRIPFYLALFASHRLWEFIRNSCDYYKSIYGTSVAAFCGITILLHLTFAGQDIKTLVTISIIVLTALFLRIALAHSHVKYRRKKELLDTIEMQKELLEQNYTAVNNAYSQHAKLFHDFHRHLEIIRQMARQYNAPELSQYIDSIISPVQNISSIVWTGSQTVDYILNSRHAKAKAAGISMELNIEYPYNTNIKSNDLCTILSNLLDNALEAAAAVSREATPEACQINLTIRRIQNILVIKLENSSPEPKYTTDGNLATAKKDGDLLLHGWGMKNIEAAVQKYDGVIQTAYEDHIFRTTITMYFEGVEMSTTLSSP</sequence>
<evidence type="ECO:0000256" key="2">
    <source>
        <dbReference type="SAM" id="Phobius"/>
    </source>
</evidence>
<protein>
    <recommendedName>
        <fullName evidence="3">Sensor histidine kinase NatK-like C-terminal domain-containing protein</fullName>
    </recommendedName>
</protein>
<feature type="transmembrane region" description="Helical" evidence="2">
    <location>
        <begin position="81"/>
        <end position="105"/>
    </location>
</feature>
<dbReference type="PANTHER" id="PTHR40448:SF1">
    <property type="entry name" value="TWO-COMPONENT SENSOR HISTIDINE KINASE"/>
    <property type="match status" value="1"/>
</dbReference>
<feature type="transmembrane region" description="Helical" evidence="2">
    <location>
        <begin position="57"/>
        <end position="75"/>
    </location>
</feature>
<keyword evidence="1" id="KW-0175">Coiled coil</keyword>
<keyword evidence="2" id="KW-0472">Membrane</keyword>
<evidence type="ECO:0000256" key="1">
    <source>
        <dbReference type="SAM" id="Coils"/>
    </source>
</evidence>